<reference evidence="3" key="1">
    <citation type="submission" date="2016-10" db="EMBL/GenBank/DDBJ databases">
        <authorList>
            <person name="Varghese N."/>
            <person name="Submissions S."/>
        </authorList>
    </citation>
    <scope>NUCLEOTIDE SEQUENCE [LARGE SCALE GENOMIC DNA]</scope>
    <source>
        <strain evidence="3">DSM 18609</strain>
    </source>
</reference>
<evidence type="ECO:0000313" key="2">
    <source>
        <dbReference type="EMBL" id="SDD99193.1"/>
    </source>
</evidence>
<proteinExistence type="predicted"/>
<dbReference type="InterPro" id="IPR010496">
    <property type="entry name" value="AL/BT2_dom"/>
</dbReference>
<dbReference type="AlphaFoldDB" id="A0A1G6ZA67"/>
<protein>
    <recommendedName>
        <fullName evidence="1">3-keto-alpha-glucoside-1,2-lyase/3-keto-2-hydroxy-glucal hydratase domain-containing protein</fullName>
    </recommendedName>
</protein>
<evidence type="ECO:0000259" key="1">
    <source>
        <dbReference type="Pfam" id="PF06439"/>
    </source>
</evidence>
<organism evidence="2 3">
    <name type="scientific">Pedobacter soli</name>
    <dbReference type="NCBI Taxonomy" id="390242"/>
    <lineage>
        <taxon>Bacteria</taxon>
        <taxon>Pseudomonadati</taxon>
        <taxon>Bacteroidota</taxon>
        <taxon>Sphingobacteriia</taxon>
        <taxon>Sphingobacteriales</taxon>
        <taxon>Sphingobacteriaceae</taxon>
        <taxon>Pedobacter</taxon>
    </lineage>
</organism>
<evidence type="ECO:0000313" key="3">
    <source>
        <dbReference type="Proteomes" id="UP000199455"/>
    </source>
</evidence>
<dbReference type="GO" id="GO:0016787">
    <property type="term" value="F:hydrolase activity"/>
    <property type="evidence" value="ECO:0007669"/>
    <property type="project" value="InterPro"/>
</dbReference>
<dbReference type="RefSeq" id="WP_090771440.1">
    <property type="nucleotide sequence ID" value="NZ_FMZH01000010.1"/>
</dbReference>
<name>A0A1G6ZA67_9SPHI</name>
<keyword evidence="3" id="KW-1185">Reference proteome</keyword>
<dbReference type="Gene3D" id="2.60.120.560">
    <property type="entry name" value="Exo-inulinase, domain 1"/>
    <property type="match status" value="1"/>
</dbReference>
<gene>
    <name evidence="2" type="ORF">SAMN04488024_11025</name>
</gene>
<feature type="domain" description="3-keto-alpha-glucoside-1,2-lyase/3-keto-2-hydroxy-glucal hydratase" evidence="1">
    <location>
        <begin position="73"/>
        <end position="223"/>
    </location>
</feature>
<dbReference type="Proteomes" id="UP000199455">
    <property type="component" value="Unassembled WGS sequence"/>
</dbReference>
<dbReference type="EMBL" id="FMZH01000010">
    <property type="protein sequence ID" value="SDD99193.1"/>
    <property type="molecule type" value="Genomic_DNA"/>
</dbReference>
<sequence>MSIKKQVLGIFYVILVSFTITKAQNIELNNNTLIPGRAAFSSVEIDEQEVLKVIMDPTVKLFDEPTYAKLKNFEFSNGIIEVEVMSKFLPNAPEWARGFIGVAFRVDKYDSKFESIYIRPDNGRAEDQVRRNHSTQYFAYPDFKFDKLRKEEPEKYESYSDMKMNKWIKMKIVVKGKKASLYLDGNEQPSLVVAEMKQGAKGKGSIALWVGPGTEGYFRNLKVSK</sequence>
<accession>A0A1G6ZA67</accession>
<dbReference type="Pfam" id="PF06439">
    <property type="entry name" value="3keto-disac_hyd"/>
    <property type="match status" value="1"/>
</dbReference>